<proteinExistence type="predicted"/>
<dbReference type="Pfam" id="PF20092">
    <property type="entry name" value="DUF6483"/>
    <property type="match status" value="1"/>
</dbReference>
<dbReference type="EMBL" id="BTCL01000012">
    <property type="protein sequence ID" value="GMK46470.1"/>
    <property type="molecule type" value="Genomic_DNA"/>
</dbReference>
<dbReference type="RefSeq" id="WP_317980743.1">
    <property type="nucleotide sequence ID" value="NZ_BTCL01000012.1"/>
</dbReference>
<dbReference type="InterPro" id="IPR045507">
    <property type="entry name" value="DUF6483"/>
</dbReference>
<dbReference type="Proteomes" id="UP001285921">
    <property type="component" value="Unassembled WGS sequence"/>
</dbReference>
<evidence type="ECO:0000313" key="2">
    <source>
        <dbReference type="Proteomes" id="UP001285921"/>
    </source>
</evidence>
<sequence>MFRRDYLMNMIEQMTEAVGQILQLKRELKHQDALLVIDELLDKRFGLSGKLIRSLSDKDLMAVLTTNGVMETDKIQAIAVTLKQESELHAELGNEDASFASGLKALQLFMRLSLVDAEPTLANPSKEAGELLERLKAYELPDHVKQLQAEWLEGEGQFAGAEDVLYELMEDGAVTGEEVEAFYRRLLYCDDEKLEAGGLPREEVQYGLDSLASNK</sequence>
<gene>
    <name evidence="1" type="ORF">PghCCS26_35990</name>
</gene>
<organism evidence="1 2">
    <name type="scientific">Paenibacillus glycanilyticus</name>
    <dbReference type="NCBI Taxonomy" id="126569"/>
    <lineage>
        <taxon>Bacteria</taxon>
        <taxon>Bacillati</taxon>
        <taxon>Bacillota</taxon>
        <taxon>Bacilli</taxon>
        <taxon>Bacillales</taxon>
        <taxon>Paenibacillaceae</taxon>
        <taxon>Paenibacillus</taxon>
    </lineage>
</organism>
<comment type="caution">
    <text evidence="1">The sequence shown here is derived from an EMBL/GenBank/DDBJ whole genome shotgun (WGS) entry which is preliminary data.</text>
</comment>
<evidence type="ECO:0000313" key="1">
    <source>
        <dbReference type="EMBL" id="GMK46470.1"/>
    </source>
</evidence>
<reference evidence="1 2" key="1">
    <citation type="submission" date="2023-05" db="EMBL/GenBank/DDBJ databases">
        <title>Draft genome of Paenibacillus sp. CCS26.</title>
        <authorList>
            <person name="Akita H."/>
            <person name="Shinto Y."/>
            <person name="Kimura Z."/>
        </authorList>
    </citation>
    <scope>NUCLEOTIDE SEQUENCE [LARGE SCALE GENOMIC DNA]</scope>
    <source>
        <strain evidence="1 2">CCS26</strain>
    </source>
</reference>
<protein>
    <submittedName>
        <fullName evidence="1">Uncharacterized protein</fullName>
    </submittedName>
</protein>
<accession>A0ABQ6NQW4</accession>
<keyword evidence="2" id="KW-1185">Reference proteome</keyword>
<name>A0ABQ6NQW4_9BACL</name>